<dbReference type="EMBL" id="MLJW01008797">
    <property type="protein sequence ID" value="OIQ63678.1"/>
    <property type="molecule type" value="Genomic_DNA"/>
</dbReference>
<dbReference type="AlphaFoldDB" id="A0A1J5NY21"/>
<gene>
    <name evidence="1" type="ORF">GALL_547810</name>
</gene>
<reference evidence="1" key="1">
    <citation type="submission" date="2016-10" db="EMBL/GenBank/DDBJ databases">
        <title>Sequence of Gallionella enrichment culture.</title>
        <authorList>
            <person name="Poehlein A."/>
            <person name="Muehling M."/>
            <person name="Daniel R."/>
        </authorList>
    </citation>
    <scope>NUCLEOTIDE SEQUENCE</scope>
</reference>
<name>A0A1J5NY21_9ZZZZ</name>
<organism evidence="1">
    <name type="scientific">mine drainage metagenome</name>
    <dbReference type="NCBI Taxonomy" id="410659"/>
    <lineage>
        <taxon>unclassified sequences</taxon>
        <taxon>metagenomes</taxon>
        <taxon>ecological metagenomes</taxon>
    </lineage>
</organism>
<comment type="caution">
    <text evidence="1">The sequence shown here is derived from an EMBL/GenBank/DDBJ whole genome shotgun (WGS) entry which is preliminary data.</text>
</comment>
<accession>A0A1J5NY21</accession>
<proteinExistence type="predicted"/>
<protein>
    <submittedName>
        <fullName evidence="1">Uncharacterized protein</fullName>
    </submittedName>
</protein>
<evidence type="ECO:0000313" key="1">
    <source>
        <dbReference type="EMBL" id="OIQ63678.1"/>
    </source>
</evidence>
<sequence>MAVWSSTFSMVMGSPGKIVVPHRKPGEKEISASFSAMSASRMI</sequence>